<evidence type="ECO:0000313" key="2">
    <source>
        <dbReference type="Proteomes" id="UP001152519"/>
    </source>
</evidence>
<accession>A0A9W4DIP9</accession>
<proteinExistence type="predicted"/>
<sequence>MGRPAVGLWLPEKHEALDAAPWLEHFCDLEARSDGSIDVCVRNPSAVGLPYLQQAEGRFNLGPEVIDDGEQAAFPGLDTPPAAELVVFAYCSGPQEHRLLGHLALFLAERFGALIDFGGMLGYRYAGHCRTVEEKAARLAESRALVALLPGRVLEMPFEIEDGLYGYSHVGDREFLAAWLGHPDFRLI</sequence>
<dbReference type="EMBL" id="CAJSLV010000043">
    <property type="protein sequence ID" value="CAG6392101.1"/>
    <property type="molecule type" value="Genomic_DNA"/>
</dbReference>
<dbReference type="Pfam" id="PF19895">
    <property type="entry name" value="DUF6368"/>
    <property type="match status" value="1"/>
</dbReference>
<comment type="caution">
    <text evidence="1">The sequence shown here is derived from an EMBL/GenBank/DDBJ whole genome shotgun (WGS) entry which is preliminary data.</text>
</comment>
<dbReference type="InterPro" id="IPR045948">
    <property type="entry name" value="DUF6368"/>
</dbReference>
<reference evidence="1" key="1">
    <citation type="submission" date="2021-05" db="EMBL/GenBank/DDBJ databases">
        <authorList>
            <person name="Arsene-Ploetze F."/>
        </authorList>
    </citation>
    <scope>NUCLEOTIDE SEQUENCE</scope>
    <source>
        <strain evidence="1">DSM 42138</strain>
    </source>
</reference>
<dbReference type="Proteomes" id="UP001152519">
    <property type="component" value="Unassembled WGS sequence"/>
</dbReference>
<dbReference type="RefSeq" id="WP_251486172.1">
    <property type="nucleotide sequence ID" value="NZ_CAJSLV010000043.1"/>
</dbReference>
<evidence type="ECO:0000313" key="1">
    <source>
        <dbReference type="EMBL" id="CAG6392101.1"/>
    </source>
</evidence>
<name>A0A9W4DIP9_9ACTN</name>
<organism evidence="1 2">
    <name type="scientific">Actinacidiphila cocklensis</name>
    <dbReference type="NCBI Taxonomy" id="887465"/>
    <lineage>
        <taxon>Bacteria</taxon>
        <taxon>Bacillati</taxon>
        <taxon>Actinomycetota</taxon>
        <taxon>Actinomycetes</taxon>
        <taxon>Kitasatosporales</taxon>
        <taxon>Streptomycetaceae</taxon>
        <taxon>Actinacidiphila</taxon>
    </lineage>
</organism>
<dbReference type="AlphaFoldDB" id="A0A9W4DIP9"/>
<protein>
    <submittedName>
        <fullName evidence="1">Uncharacterized protein</fullName>
    </submittedName>
</protein>
<gene>
    <name evidence="1" type="ORF">SCOCK_150073</name>
</gene>
<keyword evidence="2" id="KW-1185">Reference proteome</keyword>